<keyword evidence="2" id="KW-0067">ATP-binding</keyword>
<keyword evidence="2" id="KW-0547">Nucleotide-binding</keyword>
<dbReference type="EMBL" id="WUUS01000016">
    <property type="protein sequence ID" value="MXR43278.1"/>
    <property type="molecule type" value="Genomic_DNA"/>
</dbReference>
<dbReference type="PANTHER" id="PTHR30121">
    <property type="entry name" value="UNCHARACTERIZED PROTEIN YJGR-RELATED"/>
    <property type="match status" value="1"/>
</dbReference>
<dbReference type="InterPro" id="IPR027417">
    <property type="entry name" value="P-loop_NTPase"/>
</dbReference>
<proteinExistence type="predicted"/>
<comment type="caution">
    <text evidence="2">The sequence shown here is derived from an EMBL/GenBank/DDBJ whole genome shotgun (WGS) entry which is preliminary data.</text>
</comment>
<dbReference type="PANTHER" id="PTHR30121:SF6">
    <property type="entry name" value="SLR6007 PROTEIN"/>
    <property type="match status" value="1"/>
</dbReference>
<feature type="region of interest" description="Disordered" evidence="1">
    <location>
        <begin position="146"/>
        <end position="170"/>
    </location>
</feature>
<feature type="region of interest" description="Disordered" evidence="1">
    <location>
        <begin position="1"/>
        <end position="33"/>
    </location>
</feature>
<name>A0A6B0SW60_9EURY</name>
<dbReference type="CDD" id="cd01127">
    <property type="entry name" value="TrwB_TraG_TraD_VirD4"/>
    <property type="match status" value="1"/>
</dbReference>
<protein>
    <submittedName>
        <fullName evidence="2">ATP-binding protein</fullName>
    </submittedName>
</protein>
<keyword evidence="3" id="KW-1185">Reference proteome</keyword>
<dbReference type="SUPFAM" id="SSF52540">
    <property type="entry name" value="P-loop containing nucleoside triphosphate hydrolases"/>
    <property type="match status" value="1"/>
</dbReference>
<sequence length="1206" mass="130842">MSTSLGVGTSRYDPRLAPTAASGIDERTPSTAHTTAMSERRFLQITPSPEPLPADRITDQFEQLHRALGDHVVEVCLATDGAELTYVLGTDATAFDSLHRVTSRLFPDSYALTPIDADAEPLETQLNDPTVIAELHGVGERRDDWQTRLRPPSYSDAPEQHDTARVEDAPGLPLTSIAAGLTASDVPAAYQALLEPKPDWSGEAEYRVHRLDHARDTVGQRLVGSILPPTENDDEDRHAPLRSAHRRGDTGSIPGTRIDAILAKSARNCYTVNARLLASGPTADAIVDDLAATFTAVGGAFYDLRPVVHDEAPQELTTAVSQRIMRQPSITRRLGHHMPLVSNRSPAIVADSTTVPHFALLDGATLTETSQRALRALPSERTGLSPPSAEALTQYDHGLEIGKPRRRDGTADQSTVALPPSLQPLHTAWFGKTGSGKSTALTRAITANQKATDGADICILPKGDDMASTLLRTQYAEHGHLENVYYFDCSDTLPALSMFDIRADLDAGIPRTTAVQDVTDHYIELLRAVTGAESFDSAVRSPDVIRYLVKALFDHEYGADAFAHRDLERVVHQFRREGEPPLVSDDDLRGMLVGVTENDPQAFDHIMQGVANRIEKVPLDDRLARVFNHVDGAETPTFDLASVLDEDALVILDTGGLRAKSQQSLALVLLSNLWTALRQRSRRRDETASEGDADLPLVNLYLEEAADLAVSDLLSDLLAQSRSFRLGITLAMQFPGQLREADPEAYSELMNNVSTLVTGNVALDTRLQQRLATDDTPAEEVGTRLRALSRGEWLITLPAPFGEPEPQPFVVESLPLPAGHPEAANAFSDARVAGFQVEHAAAIERTRQQAGLSLADAGTADAAVPESNSSLGVDQPAVQVDSALPTSERLPVEVTYHREAHAIACDSCGARYEPTIGGISRCVGCCGDIDELDREEIPICEVPLTLSEGERNAVEWSHSQLLFLQAVYAAQQRRFDPLAYDLLHDGMDDIQADCGLEEDAVEELLGAGLLRHDGDTPHTLYTVTPAGRRLLKEPHREGDAHGHGAGDVAESSLHTVLVALGARYIEAEYVACEASAAVEARRYFDVPDGEGRYDAVGLDDEGEVVVTLEAERVNGDVYSAVPDDYDKLAAPDPEAAIWVTVSGSAAHEVLHVLNQPAHGPARVTKEYSENSPPSQWRIDEPGFTELQTASMLVRDLDLTTADRPRR</sequence>
<organism evidence="2 3">
    <name type="scientific">Halobaculum saliterrae</name>
    <dbReference type="NCBI Taxonomy" id="2073113"/>
    <lineage>
        <taxon>Archaea</taxon>
        <taxon>Methanobacteriati</taxon>
        <taxon>Methanobacteriota</taxon>
        <taxon>Stenosarchaea group</taxon>
        <taxon>Halobacteria</taxon>
        <taxon>Halobacteriales</taxon>
        <taxon>Haloferacaceae</taxon>
        <taxon>Halobaculum</taxon>
    </lineage>
</organism>
<dbReference type="Proteomes" id="UP000437065">
    <property type="component" value="Unassembled WGS sequence"/>
</dbReference>
<feature type="region of interest" description="Disordered" evidence="1">
    <location>
        <begin position="224"/>
        <end position="255"/>
    </location>
</feature>
<feature type="compositionally biased region" description="Basic and acidic residues" evidence="1">
    <location>
        <begin position="158"/>
        <end position="168"/>
    </location>
</feature>
<accession>A0A6B0SW60</accession>
<gene>
    <name evidence="2" type="ORF">GRX01_18310</name>
</gene>
<dbReference type="GO" id="GO:0005524">
    <property type="term" value="F:ATP binding"/>
    <property type="evidence" value="ECO:0007669"/>
    <property type="project" value="UniProtKB-KW"/>
</dbReference>
<reference evidence="2 3" key="1">
    <citation type="submission" date="2019-12" db="EMBL/GenBank/DDBJ databases">
        <title>Isolation and characterization of three novel carbon monoxide-oxidizing members of Halobacteria from salione crusts and soils.</title>
        <authorList>
            <person name="Myers M.R."/>
            <person name="King G.M."/>
        </authorList>
    </citation>
    <scope>NUCLEOTIDE SEQUENCE [LARGE SCALE GENOMIC DNA]</scope>
    <source>
        <strain evidence="2 3">WSA2</strain>
    </source>
</reference>
<evidence type="ECO:0000313" key="2">
    <source>
        <dbReference type="EMBL" id="MXR43278.1"/>
    </source>
</evidence>
<dbReference type="RefSeq" id="WP_159671195.1">
    <property type="nucleotide sequence ID" value="NZ_WUUS01000016.1"/>
</dbReference>
<dbReference type="Gene3D" id="3.40.50.300">
    <property type="entry name" value="P-loop containing nucleotide triphosphate hydrolases"/>
    <property type="match status" value="2"/>
</dbReference>
<evidence type="ECO:0000256" key="1">
    <source>
        <dbReference type="SAM" id="MobiDB-lite"/>
    </source>
</evidence>
<dbReference type="AlphaFoldDB" id="A0A6B0SW60"/>
<evidence type="ECO:0000313" key="3">
    <source>
        <dbReference type="Proteomes" id="UP000437065"/>
    </source>
</evidence>
<dbReference type="InterPro" id="IPR051162">
    <property type="entry name" value="T4SS_component"/>
</dbReference>